<feature type="non-terminal residue" evidence="2">
    <location>
        <position position="1"/>
    </location>
</feature>
<accession>X6NMQ0</accession>
<dbReference type="GO" id="GO:0071111">
    <property type="term" value="F:cyclic-guanylate-specific phosphodiesterase activity"/>
    <property type="evidence" value="ECO:0007669"/>
    <property type="project" value="InterPro"/>
</dbReference>
<feature type="domain" description="EAL" evidence="1">
    <location>
        <begin position="1"/>
        <end position="213"/>
    </location>
</feature>
<dbReference type="PANTHER" id="PTHR33121:SF70">
    <property type="entry name" value="SIGNALING PROTEIN YKOW"/>
    <property type="match status" value="1"/>
</dbReference>
<organism evidence="2 3">
    <name type="scientific">Reticulomyxa filosa</name>
    <dbReference type="NCBI Taxonomy" id="46433"/>
    <lineage>
        <taxon>Eukaryota</taxon>
        <taxon>Sar</taxon>
        <taxon>Rhizaria</taxon>
        <taxon>Retaria</taxon>
        <taxon>Foraminifera</taxon>
        <taxon>Monothalamids</taxon>
        <taxon>Reticulomyxidae</taxon>
        <taxon>Reticulomyxa</taxon>
    </lineage>
</organism>
<dbReference type="PANTHER" id="PTHR33121">
    <property type="entry name" value="CYCLIC DI-GMP PHOSPHODIESTERASE PDEF"/>
    <property type="match status" value="1"/>
</dbReference>
<dbReference type="OrthoDB" id="5427339at2759"/>
<evidence type="ECO:0000313" key="3">
    <source>
        <dbReference type="Proteomes" id="UP000023152"/>
    </source>
</evidence>
<dbReference type="CDD" id="cd01948">
    <property type="entry name" value="EAL"/>
    <property type="match status" value="1"/>
</dbReference>
<protein>
    <submittedName>
        <fullName evidence="2">GGDEF/EAL domain protein</fullName>
    </submittedName>
</protein>
<gene>
    <name evidence="2" type="ORF">RFI_09851</name>
</gene>
<dbReference type="PROSITE" id="PS50883">
    <property type="entry name" value="EAL"/>
    <property type="match status" value="1"/>
</dbReference>
<dbReference type="SUPFAM" id="SSF141868">
    <property type="entry name" value="EAL domain-like"/>
    <property type="match status" value="1"/>
</dbReference>
<evidence type="ECO:0000313" key="2">
    <source>
        <dbReference type="EMBL" id="ETO27281.1"/>
    </source>
</evidence>
<comment type="caution">
    <text evidence="2">The sequence shown here is derived from an EMBL/GenBank/DDBJ whole genome shotgun (WGS) entry which is preliminary data.</text>
</comment>
<reference evidence="2 3" key="1">
    <citation type="journal article" date="2013" name="Curr. Biol.">
        <title>The Genome of the Foraminiferan Reticulomyxa filosa.</title>
        <authorList>
            <person name="Glockner G."/>
            <person name="Hulsmann N."/>
            <person name="Schleicher M."/>
            <person name="Noegel A.A."/>
            <person name="Eichinger L."/>
            <person name="Gallinger C."/>
            <person name="Pawlowski J."/>
            <person name="Sierra R."/>
            <person name="Euteneuer U."/>
            <person name="Pillet L."/>
            <person name="Moustafa A."/>
            <person name="Platzer M."/>
            <person name="Groth M."/>
            <person name="Szafranski K."/>
            <person name="Schliwa M."/>
        </authorList>
    </citation>
    <scope>NUCLEOTIDE SEQUENCE [LARGE SCALE GENOMIC DNA]</scope>
</reference>
<dbReference type="AlphaFoldDB" id="X6NMQ0"/>
<dbReference type="Gene3D" id="3.20.20.450">
    <property type="entry name" value="EAL domain"/>
    <property type="match status" value="2"/>
</dbReference>
<sequence length="213" mass="24042">LESDIKEAIRLQQFYLVLQPQIELATGRLVGFEALLRWLHPQRGIVTPDEFITVLENSPQMVELGYWVFRRSFEIVQSLIARGYPNIRLAINLSAGQAYRTDFSKNIDATLTAMRQLKAMGFCFSIDDFGTGYSSLSYLKQMPVDVIKIDKSFVFGMLENDADYQIIASTIAMVSKVGVEGGRRRCGEPCSITIAEKTQMQYWAGLLFCQAAE</sequence>
<dbReference type="InterPro" id="IPR001633">
    <property type="entry name" value="EAL_dom"/>
</dbReference>
<dbReference type="Proteomes" id="UP000023152">
    <property type="component" value="Unassembled WGS sequence"/>
</dbReference>
<dbReference type="SMART" id="SM00052">
    <property type="entry name" value="EAL"/>
    <property type="match status" value="1"/>
</dbReference>
<dbReference type="EMBL" id="ASPP01007356">
    <property type="protein sequence ID" value="ETO27281.1"/>
    <property type="molecule type" value="Genomic_DNA"/>
</dbReference>
<keyword evidence="3" id="KW-1185">Reference proteome</keyword>
<dbReference type="InterPro" id="IPR035919">
    <property type="entry name" value="EAL_sf"/>
</dbReference>
<name>X6NMQ0_RETFI</name>
<dbReference type="Pfam" id="PF00563">
    <property type="entry name" value="EAL"/>
    <property type="match status" value="1"/>
</dbReference>
<dbReference type="InterPro" id="IPR050706">
    <property type="entry name" value="Cyclic-di-GMP_PDE-like"/>
</dbReference>
<proteinExistence type="predicted"/>
<evidence type="ECO:0000259" key="1">
    <source>
        <dbReference type="PROSITE" id="PS50883"/>
    </source>
</evidence>